<proteinExistence type="predicted"/>
<feature type="transmembrane region" description="Helical" evidence="1">
    <location>
        <begin position="294"/>
        <end position="313"/>
    </location>
</feature>
<keyword evidence="1" id="KW-1133">Transmembrane helix</keyword>
<evidence type="ECO:0000256" key="1">
    <source>
        <dbReference type="SAM" id="Phobius"/>
    </source>
</evidence>
<reference evidence="2 3" key="1">
    <citation type="journal article" date="2023" name="Commun. Biol.">
        <title>Genome analysis of Parmales, the sister group of diatoms, reveals the evolutionary specialization of diatoms from phago-mixotrophs to photoautotrophs.</title>
        <authorList>
            <person name="Ban H."/>
            <person name="Sato S."/>
            <person name="Yoshikawa S."/>
            <person name="Yamada K."/>
            <person name="Nakamura Y."/>
            <person name="Ichinomiya M."/>
            <person name="Sato N."/>
            <person name="Blanc-Mathieu R."/>
            <person name="Endo H."/>
            <person name="Kuwata A."/>
            <person name="Ogata H."/>
        </authorList>
    </citation>
    <scope>NUCLEOTIDE SEQUENCE [LARGE SCALE GENOMIC DNA]</scope>
</reference>
<accession>A0ABQ6M5L7</accession>
<name>A0ABQ6M5L7_9STRA</name>
<evidence type="ECO:0000313" key="3">
    <source>
        <dbReference type="Proteomes" id="UP001165060"/>
    </source>
</evidence>
<keyword evidence="3" id="KW-1185">Reference proteome</keyword>
<feature type="transmembrane region" description="Helical" evidence="1">
    <location>
        <begin position="45"/>
        <end position="74"/>
    </location>
</feature>
<organism evidence="2 3">
    <name type="scientific">Tetraparma gracilis</name>
    <dbReference type="NCBI Taxonomy" id="2962635"/>
    <lineage>
        <taxon>Eukaryota</taxon>
        <taxon>Sar</taxon>
        <taxon>Stramenopiles</taxon>
        <taxon>Ochrophyta</taxon>
        <taxon>Bolidophyceae</taxon>
        <taxon>Parmales</taxon>
        <taxon>Triparmaceae</taxon>
        <taxon>Tetraparma</taxon>
    </lineage>
</organism>
<dbReference type="EMBL" id="BRYB01001185">
    <property type="protein sequence ID" value="GMI19971.1"/>
    <property type="molecule type" value="Genomic_DNA"/>
</dbReference>
<evidence type="ECO:0008006" key="4">
    <source>
        <dbReference type="Google" id="ProtNLM"/>
    </source>
</evidence>
<sequence length="454" mass="50753">MASGKFDEVEEHKEQDWGFLRYAPASSKGAFRRAYTSLDGGFLHFLWWLGGITHPFMCFLCCSLVFFDICFCVWYNYTQEVNSVMFYVYPATLLQAPVMTYILYDWISTVKKSNNIDNTASGLLLVLAVETVPAIRKNYVVKKVGGDLEIVPKDPGTGMNEEADFSPAQPVMRQTFHGMKALFISILIGSTAAPAYSAIQGSADWSTSMLFLLSALAKIPYSAFTTYGCTAVFYTASLLNSSVSRLTDVVRHVTKERIKDLNFEDVLELASAVQSTFDKTAIGCRSFDYTFKQYAIFVFNSAALLGFGVIASWTADPEERILCPVWITVYLFVSAFILACILTTAGKVNVELKKLRDALAHLGVALAVVGGRQRATETDEKRRERDDMIAVVTQLLHLETNVAHVFGFPVTPRIVATLWRQILIGGFFVTQFLVFHFNDLFTPHFAPQRMQPAE</sequence>
<evidence type="ECO:0000313" key="2">
    <source>
        <dbReference type="EMBL" id="GMI19971.1"/>
    </source>
</evidence>
<feature type="transmembrane region" description="Helical" evidence="1">
    <location>
        <begin position="181"/>
        <end position="199"/>
    </location>
</feature>
<keyword evidence="1" id="KW-0812">Transmembrane</keyword>
<protein>
    <recommendedName>
        <fullName evidence="4">Gustatory receptor</fullName>
    </recommendedName>
</protein>
<gene>
    <name evidence="2" type="ORF">TeGR_g12524</name>
</gene>
<feature type="transmembrane region" description="Helical" evidence="1">
    <location>
        <begin position="325"/>
        <end position="346"/>
    </location>
</feature>
<feature type="transmembrane region" description="Helical" evidence="1">
    <location>
        <begin position="219"/>
        <end position="239"/>
    </location>
</feature>
<dbReference type="Proteomes" id="UP001165060">
    <property type="component" value="Unassembled WGS sequence"/>
</dbReference>
<keyword evidence="1" id="KW-0472">Membrane</keyword>
<comment type="caution">
    <text evidence="2">The sequence shown here is derived from an EMBL/GenBank/DDBJ whole genome shotgun (WGS) entry which is preliminary data.</text>
</comment>